<dbReference type="EMBL" id="GBRH01183477">
    <property type="protein sequence ID" value="JAE14419.1"/>
    <property type="molecule type" value="Transcribed_RNA"/>
</dbReference>
<sequence length="34" mass="3629">MTITVFSATETQKKPPITSSLNAHSVKGAGIRWA</sequence>
<reference evidence="1" key="2">
    <citation type="journal article" date="2015" name="Data Brief">
        <title>Shoot transcriptome of the giant reed, Arundo donax.</title>
        <authorList>
            <person name="Barrero R.A."/>
            <person name="Guerrero F.D."/>
            <person name="Moolhuijzen P."/>
            <person name="Goolsby J.A."/>
            <person name="Tidwell J."/>
            <person name="Bellgard S.E."/>
            <person name="Bellgard M.I."/>
        </authorList>
    </citation>
    <scope>NUCLEOTIDE SEQUENCE</scope>
    <source>
        <tissue evidence="1">Shoot tissue taken approximately 20 cm above the soil surface</tissue>
    </source>
</reference>
<protein>
    <submittedName>
        <fullName evidence="1">Uncharacterized protein</fullName>
    </submittedName>
</protein>
<dbReference type="AlphaFoldDB" id="A0A0A9FT52"/>
<reference evidence="1" key="1">
    <citation type="submission" date="2014-09" db="EMBL/GenBank/DDBJ databases">
        <authorList>
            <person name="Magalhaes I.L.F."/>
            <person name="Oliveira U."/>
            <person name="Santos F.R."/>
            <person name="Vidigal T.H.D.A."/>
            <person name="Brescovit A.D."/>
            <person name="Santos A.J."/>
        </authorList>
    </citation>
    <scope>NUCLEOTIDE SEQUENCE</scope>
    <source>
        <tissue evidence="1">Shoot tissue taken approximately 20 cm above the soil surface</tissue>
    </source>
</reference>
<name>A0A0A9FT52_ARUDO</name>
<proteinExistence type="predicted"/>
<accession>A0A0A9FT52</accession>
<organism evidence="1">
    <name type="scientific">Arundo donax</name>
    <name type="common">Giant reed</name>
    <name type="synonym">Donax arundinaceus</name>
    <dbReference type="NCBI Taxonomy" id="35708"/>
    <lineage>
        <taxon>Eukaryota</taxon>
        <taxon>Viridiplantae</taxon>
        <taxon>Streptophyta</taxon>
        <taxon>Embryophyta</taxon>
        <taxon>Tracheophyta</taxon>
        <taxon>Spermatophyta</taxon>
        <taxon>Magnoliopsida</taxon>
        <taxon>Liliopsida</taxon>
        <taxon>Poales</taxon>
        <taxon>Poaceae</taxon>
        <taxon>PACMAD clade</taxon>
        <taxon>Arundinoideae</taxon>
        <taxon>Arundineae</taxon>
        <taxon>Arundo</taxon>
    </lineage>
</organism>
<evidence type="ECO:0000313" key="1">
    <source>
        <dbReference type="EMBL" id="JAE14419.1"/>
    </source>
</evidence>